<sequence length="249" mass="27718">MLLASLLHGTLLLSAVAAQCPRSCRNAQCGPPTCGSHCCEYWRHKGPSDDETPFLRRHTRLLRKYNITEVSLQNSDDEVRAWAEARMQRFLPMRPISAPASCRKSGPRANDWLICELTSPCVVFSIGIGGEWTFDVAAAKAGCEDCEGCEWREFAAPETAAALCAVRQLYIELHFSTTMGLADAKQALQLVSSFHDVVHARHRFAPFRVKMVPGDDSDQDKVLELLRQQAIDPVACCYIFQMQRGAGRC</sequence>
<dbReference type="KEGG" id="ehx:EMIHUDRAFT_249696"/>
<proteinExistence type="predicted"/>
<dbReference type="GeneID" id="17252865"/>
<feature type="signal peptide" evidence="1">
    <location>
        <begin position="1"/>
        <end position="18"/>
    </location>
</feature>
<dbReference type="AlphaFoldDB" id="A0A0D3I631"/>
<evidence type="ECO:0000313" key="2">
    <source>
        <dbReference type="EnsemblProtists" id="EOD06716"/>
    </source>
</evidence>
<evidence type="ECO:0000256" key="1">
    <source>
        <dbReference type="SAM" id="SignalP"/>
    </source>
</evidence>
<evidence type="ECO:0000313" key="3">
    <source>
        <dbReference type="Proteomes" id="UP000013827"/>
    </source>
</evidence>
<dbReference type="EnsemblProtists" id="EOD06716">
    <property type="protein sequence ID" value="EOD06716"/>
    <property type="gene ID" value="EMIHUDRAFT_249696"/>
</dbReference>
<dbReference type="PaxDb" id="2903-EOD06716"/>
<feature type="chain" id="PRO_5044288162" evidence="1">
    <location>
        <begin position="19"/>
        <end position="249"/>
    </location>
</feature>
<reference evidence="3" key="1">
    <citation type="journal article" date="2013" name="Nature">
        <title>Pan genome of the phytoplankton Emiliania underpins its global distribution.</title>
        <authorList>
            <person name="Read B.A."/>
            <person name="Kegel J."/>
            <person name="Klute M.J."/>
            <person name="Kuo A."/>
            <person name="Lefebvre S.C."/>
            <person name="Maumus F."/>
            <person name="Mayer C."/>
            <person name="Miller J."/>
            <person name="Monier A."/>
            <person name="Salamov A."/>
            <person name="Young J."/>
            <person name="Aguilar M."/>
            <person name="Claverie J.M."/>
            <person name="Frickenhaus S."/>
            <person name="Gonzalez K."/>
            <person name="Herman E.K."/>
            <person name="Lin Y.C."/>
            <person name="Napier J."/>
            <person name="Ogata H."/>
            <person name="Sarno A.F."/>
            <person name="Shmutz J."/>
            <person name="Schroeder D."/>
            <person name="de Vargas C."/>
            <person name="Verret F."/>
            <person name="von Dassow P."/>
            <person name="Valentin K."/>
            <person name="Van de Peer Y."/>
            <person name="Wheeler G."/>
            <person name="Dacks J.B."/>
            <person name="Delwiche C.F."/>
            <person name="Dyhrman S.T."/>
            <person name="Glockner G."/>
            <person name="John U."/>
            <person name="Richards T."/>
            <person name="Worden A.Z."/>
            <person name="Zhang X."/>
            <person name="Grigoriev I.V."/>
            <person name="Allen A.E."/>
            <person name="Bidle K."/>
            <person name="Borodovsky M."/>
            <person name="Bowler C."/>
            <person name="Brownlee C."/>
            <person name="Cock J.M."/>
            <person name="Elias M."/>
            <person name="Gladyshev V.N."/>
            <person name="Groth M."/>
            <person name="Guda C."/>
            <person name="Hadaegh A."/>
            <person name="Iglesias-Rodriguez M.D."/>
            <person name="Jenkins J."/>
            <person name="Jones B.M."/>
            <person name="Lawson T."/>
            <person name="Leese F."/>
            <person name="Lindquist E."/>
            <person name="Lobanov A."/>
            <person name="Lomsadze A."/>
            <person name="Malik S.B."/>
            <person name="Marsh M.E."/>
            <person name="Mackinder L."/>
            <person name="Mock T."/>
            <person name="Mueller-Roeber B."/>
            <person name="Pagarete A."/>
            <person name="Parker M."/>
            <person name="Probert I."/>
            <person name="Quesneville H."/>
            <person name="Raines C."/>
            <person name="Rensing S.A."/>
            <person name="Riano-Pachon D.M."/>
            <person name="Richier S."/>
            <person name="Rokitta S."/>
            <person name="Shiraiwa Y."/>
            <person name="Soanes D.M."/>
            <person name="van der Giezen M."/>
            <person name="Wahlund T.M."/>
            <person name="Williams B."/>
            <person name="Wilson W."/>
            <person name="Wolfe G."/>
            <person name="Wurch L.L."/>
        </authorList>
    </citation>
    <scope>NUCLEOTIDE SEQUENCE</scope>
</reference>
<dbReference type="Proteomes" id="UP000013827">
    <property type="component" value="Unassembled WGS sequence"/>
</dbReference>
<dbReference type="HOGENOM" id="CLU_073472_0_0_1"/>
<accession>A0A0D3I631</accession>
<keyword evidence="3" id="KW-1185">Reference proteome</keyword>
<keyword evidence="1" id="KW-0732">Signal</keyword>
<reference evidence="2" key="2">
    <citation type="submission" date="2024-10" db="UniProtKB">
        <authorList>
            <consortium name="EnsemblProtists"/>
        </authorList>
    </citation>
    <scope>IDENTIFICATION</scope>
</reference>
<protein>
    <submittedName>
        <fullName evidence="2">Uncharacterized protein</fullName>
    </submittedName>
</protein>
<dbReference type="RefSeq" id="XP_005759145.1">
    <property type="nucleotide sequence ID" value="XM_005759088.1"/>
</dbReference>
<organism evidence="2 3">
    <name type="scientific">Emiliania huxleyi (strain CCMP1516)</name>
    <dbReference type="NCBI Taxonomy" id="280463"/>
    <lineage>
        <taxon>Eukaryota</taxon>
        <taxon>Haptista</taxon>
        <taxon>Haptophyta</taxon>
        <taxon>Prymnesiophyceae</taxon>
        <taxon>Isochrysidales</taxon>
        <taxon>Noelaerhabdaceae</taxon>
        <taxon>Emiliania</taxon>
    </lineage>
</organism>
<name>A0A0D3I631_EMIH1</name>